<keyword evidence="8" id="KW-1185">Reference proteome</keyword>
<sequence length="243" mass="26793">MGYVLKADVEEVDLLQFEEAIRAARGHATQKALHAADRQFGEALALWHGTPAEGTWLTGPLLRRVTELNERLYASLGDAVGEANTLNSLGWNHALLTDFAKARRYCEQALALQRGHGDRVGEAATLDSLGYIAHHTGQYTRAIDHYHHALTLRRESGNAGQEAETLSHLGDTYRAMGEYDEAARVWSRALAIYQDQHRSAKVKHVQARLDALGDGRREVSNGWVTGAAPGEHSRRAAEPRQGD</sequence>
<dbReference type="SUPFAM" id="SSF48452">
    <property type="entry name" value="TPR-like"/>
    <property type="match status" value="1"/>
</dbReference>
<dbReference type="InterPro" id="IPR011990">
    <property type="entry name" value="TPR-like_helical_dom_sf"/>
</dbReference>
<reference evidence="8" key="1">
    <citation type="journal article" date="2019" name="Int. J. Syst. Evol. Microbiol.">
        <title>The Global Catalogue of Microorganisms (GCM) 10K type strain sequencing project: providing services to taxonomists for standard genome sequencing and annotation.</title>
        <authorList>
            <consortium name="The Broad Institute Genomics Platform"/>
            <consortium name="The Broad Institute Genome Sequencing Center for Infectious Disease"/>
            <person name="Wu L."/>
            <person name="Ma J."/>
        </authorList>
    </citation>
    <scope>NUCLEOTIDE SEQUENCE [LARGE SCALE GENOMIC DNA]</scope>
    <source>
        <strain evidence="8">JCM 17326</strain>
    </source>
</reference>
<evidence type="ECO:0000259" key="6">
    <source>
        <dbReference type="Pfam" id="PF03704"/>
    </source>
</evidence>
<protein>
    <recommendedName>
        <fullName evidence="6">Bacterial transcriptional activator domain-containing protein</fullName>
    </recommendedName>
</protein>
<dbReference type="EMBL" id="BAABDQ010000113">
    <property type="protein sequence ID" value="GAA3628534.1"/>
    <property type="molecule type" value="Genomic_DNA"/>
</dbReference>
<evidence type="ECO:0000256" key="1">
    <source>
        <dbReference type="ARBA" id="ARBA00004496"/>
    </source>
</evidence>
<feature type="compositionally biased region" description="Basic and acidic residues" evidence="5">
    <location>
        <begin position="231"/>
        <end position="243"/>
    </location>
</feature>
<comment type="subcellular location">
    <subcellularLocation>
        <location evidence="1">Cytoplasm</location>
    </subcellularLocation>
</comment>
<dbReference type="PANTHER" id="PTHR45954">
    <property type="entry name" value="LD33695P"/>
    <property type="match status" value="1"/>
</dbReference>
<feature type="domain" description="Bacterial transcriptional activator" evidence="6">
    <location>
        <begin position="12"/>
        <end position="77"/>
    </location>
</feature>
<evidence type="ECO:0000256" key="4">
    <source>
        <dbReference type="PROSITE-ProRule" id="PRU00339"/>
    </source>
</evidence>
<name>A0ABP7AAY2_9ACTN</name>
<dbReference type="RefSeq" id="WP_345581479.1">
    <property type="nucleotide sequence ID" value="NZ_BAABDQ010000113.1"/>
</dbReference>
<dbReference type="Pfam" id="PF13424">
    <property type="entry name" value="TPR_12"/>
    <property type="match status" value="1"/>
</dbReference>
<feature type="region of interest" description="Disordered" evidence="5">
    <location>
        <begin position="219"/>
        <end position="243"/>
    </location>
</feature>
<dbReference type="Gene3D" id="1.25.40.10">
    <property type="entry name" value="Tetratricopeptide repeat domain"/>
    <property type="match status" value="1"/>
</dbReference>
<evidence type="ECO:0000313" key="7">
    <source>
        <dbReference type="EMBL" id="GAA3628534.1"/>
    </source>
</evidence>
<feature type="repeat" description="TPR" evidence="4">
    <location>
        <begin position="163"/>
        <end position="196"/>
    </location>
</feature>
<dbReference type="Pfam" id="PF13374">
    <property type="entry name" value="TPR_10"/>
    <property type="match status" value="1"/>
</dbReference>
<proteinExistence type="predicted"/>
<evidence type="ECO:0000256" key="5">
    <source>
        <dbReference type="SAM" id="MobiDB-lite"/>
    </source>
</evidence>
<dbReference type="SMART" id="SM00028">
    <property type="entry name" value="TPR"/>
    <property type="match status" value="3"/>
</dbReference>
<keyword evidence="3" id="KW-0677">Repeat</keyword>
<organism evidence="7 8">
    <name type="scientific">Nonomuraea rosea</name>
    <dbReference type="NCBI Taxonomy" id="638574"/>
    <lineage>
        <taxon>Bacteria</taxon>
        <taxon>Bacillati</taxon>
        <taxon>Actinomycetota</taxon>
        <taxon>Actinomycetes</taxon>
        <taxon>Streptosporangiales</taxon>
        <taxon>Streptosporangiaceae</taxon>
        <taxon>Nonomuraea</taxon>
    </lineage>
</organism>
<gene>
    <name evidence="7" type="ORF">GCM10022419_136540</name>
</gene>
<dbReference type="Pfam" id="PF03704">
    <property type="entry name" value="BTAD"/>
    <property type="match status" value="1"/>
</dbReference>
<evidence type="ECO:0000256" key="2">
    <source>
        <dbReference type="ARBA" id="ARBA00022490"/>
    </source>
</evidence>
<evidence type="ECO:0000313" key="8">
    <source>
        <dbReference type="Proteomes" id="UP001500630"/>
    </source>
</evidence>
<dbReference type="Proteomes" id="UP001500630">
    <property type="component" value="Unassembled WGS sequence"/>
</dbReference>
<feature type="repeat" description="TPR" evidence="4">
    <location>
        <begin position="123"/>
        <end position="156"/>
    </location>
</feature>
<comment type="caution">
    <text evidence="7">The sequence shown here is derived from an EMBL/GenBank/DDBJ whole genome shotgun (WGS) entry which is preliminary data.</text>
</comment>
<dbReference type="InterPro" id="IPR052386">
    <property type="entry name" value="GPSM"/>
</dbReference>
<keyword evidence="2" id="KW-0963">Cytoplasm</keyword>
<evidence type="ECO:0000256" key="3">
    <source>
        <dbReference type="ARBA" id="ARBA00022737"/>
    </source>
</evidence>
<dbReference type="PROSITE" id="PS50005">
    <property type="entry name" value="TPR"/>
    <property type="match status" value="2"/>
</dbReference>
<dbReference type="InterPro" id="IPR019734">
    <property type="entry name" value="TPR_rpt"/>
</dbReference>
<dbReference type="PANTHER" id="PTHR45954:SF1">
    <property type="entry name" value="LD33695P"/>
    <property type="match status" value="1"/>
</dbReference>
<keyword evidence="4" id="KW-0802">TPR repeat</keyword>
<accession>A0ABP7AAY2</accession>
<dbReference type="InterPro" id="IPR005158">
    <property type="entry name" value="BTAD"/>
</dbReference>